<dbReference type="Gene3D" id="1.10.10.10">
    <property type="entry name" value="Winged helix-like DNA-binding domain superfamily/Winged helix DNA-binding domain"/>
    <property type="match status" value="3"/>
</dbReference>
<proteinExistence type="inferred from homology"/>
<feature type="domain" description="RecX third three-helical" evidence="6">
    <location>
        <begin position="134"/>
        <end position="179"/>
    </location>
</feature>
<dbReference type="AlphaFoldDB" id="A0A3B1ACZ6"/>
<keyword evidence="4" id="KW-0963">Cytoplasm</keyword>
<dbReference type="InterPro" id="IPR036388">
    <property type="entry name" value="WH-like_DNA-bd_sf"/>
</dbReference>
<evidence type="ECO:0000259" key="5">
    <source>
        <dbReference type="Pfam" id="PF02631"/>
    </source>
</evidence>
<gene>
    <name evidence="7" type="ORF">MNBD_GAMMA20-1241</name>
</gene>
<comment type="similarity">
    <text evidence="2">Belongs to the RecX family.</text>
</comment>
<dbReference type="InterPro" id="IPR053925">
    <property type="entry name" value="RecX_HTH_3rd"/>
</dbReference>
<accession>A0A3B1ACZ6</accession>
<dbReference type="PANTHER" id="PTHR33602:SF1">
    <property type="entry name" value="REGULATORY PROTEIN RECX FAMILY PROTEIN"/>
    <property type="match status" value="1"/>
</dbReference>
<dbReference type="Pfam" id="PF02631">
    <property type="entry name" value="RecX_HTH2"/>
    <property type="match status" value="1"/>
</dbReference>
<dbReference type="InterPro" id="IPR053924">
    <property type="entry name" value="RecX_HTH_2nd"/>
</dbReference>
<evidence type="ECO:0000259" key="6">
    <source>
        <dbReference type="Pfam" id="PF21981"/>
    </source>
</evidence>
<evidence type="ECO:0000313" key="7">
    <source>
        <dbReference type="EMBL" id="VAX01752.1"/>
    </source>
</evidence>
<dbReference type="InterPro" id="IPR003783">
    <property type="entry name" value="Regulatory_RecX"/>
</dbReference>
<comment type="subcellular location">
    <subcellularLocation>
        <location evidence="1">Cytoplasm</location>
    </subcellularLocation>
</comment>
<organism evidence="7">
    <name type="scientific">hydrothermal vent metagenome</name>
    <dbReference type="NCBI Taxonomy" id="652676"/>
    <lineage>
        <taxon>unclassified sequences</taxon>
        <taxon>metagenomes</taxon>
        <taxon>ecological metagenomes</taxon>
    </lineage>
</organism>
<dbReference type="HAMAP" id="MF_01114">
    <property type="entry name" value="RecX"/>
    <property type="match status" value="1"/>
</dbReference>
<protein>
    <recommendedName>
        <fullName evidence="3">Regulatory protein RecX</fullName>
    </recommendedName>
</protein>
<evidence type="ECO:0000256" key="1">
    <source>
        <dbReference type="ARBA" id="ARBA00004496"/>
    </source>
</evidence>
<name>A0A3B1ACZ6_9ZZZZ</name>
<evidence type="ECO:0000256" key="2">
    <source>
        <dbReference type="ARBA" id="ARBA00009695"/>
    </source>
</evidence>
<feature type="domain" description="RecX second three-helical" evidence="5">
    <location>
        <begin position="88"/>
        <end position="124"/>
    </location>
</feature>
<evidence type="ECO:0000256" key="3">
    <source>
        <dbReference type="ARBA" id="ARBA00018111"/>
    </source>
</evidence>
<dbReference type="GO" id="GO:0005737">
    <property type="term" value="C:cytoplasm"/>
    <property type="evidence" value="ECO:0007669"/>
    <property type="project" value="UniProtKB-SubCell"/>
</dbReference>
<dbReference type="GO" id="GO:0006282">
    <property type="term" value="P:regulation of DNA repair"/>
    <property type="evidence" value="ECO:0007669"/>
    <property type="project" value="InterPro"/>
</dbReference>
<evidence type="ECO:0000256" key="4">
    <source>
        <dbReference type="ARBA" id="ARBA00022490"/>
    </source>
</evidence>
<dbReference type="Pfam" id="PF21981">
    <property type="entry name" value="RecX_HTH3"/>
    <property type="match status" value="1"/>
</dbReference>
<sequence>MVPSVGDMAVDELGEGGTVADDALLSRADSCKVLRRKAMDLLARREHSVAELRRKLQSHTNGRAKAQNLDRAVIDDVLAQLQNEGLVSDERFTEAFVRYRNNNGYGPQRIQAELRERGVSEKIVLIYLDFGDPQWFERALSVRNKRFGEDKPKDLKERARQARFLQYRGFTADQAGQVLDGDIID</sequence>
<reference evidence="7" key="1">
    <citation type="submission" date="2018-06" db="EMBL/GenBank/DDBJ databases">
        <authorList>
            <person name="Zhirakovskaya E."/>
        </authorList>
    </citation>
    <scope>NUCLEOTIDE SEQUENCE</scope>
</reference>
<dbReference type="EMBL" id="UOFU01000239">
    <property type="protein sequence ID" value="VAX01752.1"/>
    <property type="molecule type" value="Genomic_DNA"/>
</dbReference>
<dbReference type="PANTHER" id="PTHR33602">
    <property type="entry name" value="REGULATORY PROTEIN RECX FAMILY PROTEIN"/>
    <property type="match status" value="1"/>
</dbReference>